<dbReference type="RefSeq" id="WP_283414717.1">
    <property type="nucleotide sequence ID" value="NZ_FXUA01000010.1"/>
</dbReference>
<feature type="transmembrane region" description="Helical" evidence="1">
    <location>
        <begin position="68"/>
        <end position="90"/>
    </location>
</feature>
<organism evidence="3 4">
    <name type="scientific">Algoriphagus winogradskyi</name>
    <dbReference type="NCBI Taxonomy" id="237017"/>
    <lineage>
        <taxon>Bacteria</taxon>
        <taxon>Pseudomonadati</taxon>
        <taxon>Bacteroidota</taxon>
        <taxon>Cytophagia</taxon>
        <taxon>Cytophagales</taxon>
        <taxon>Cyclobacteriaceae</taxon>
        <taxon>Algoriphagus</taxon>
    </lineage>
</organism>
<evidence type="ECO:0000259" key="2">
    <source>
        <dbReference type="Pfam" id="PF02517"/>
    </source>
</evidence>
<name>A0ABY1PIR6_9BACT</name>
<keyword evidence="1" id="KW-0472">Membrane</keyword>
<comment type="caution">
    <text evidence="3">The sequence shown here is derived from an EMBL/GenBank/DDBJ whole genome shotgun (WGS) entry which is preliminary data.</text>
</comment>
<feature type="domain" description="CAAX prenyl protease 2/Lysostaphin resistance protein A-like" evidence="2">
    <location>
        <begin position="172"/>
        <end position="260"/>
    </location>
</feature>
<feature type="transmembrane region" description="Helical" evidence="1">
    <location>
        <begin position="251"/>
        <end position="268"/>
    </location>
</feature>
<accession>A0ABY1PIR6</accession>
<keyword evidence="1" id="KW-1133">Transmembrane helix</keyword>
<evidence type="ECO:0000256" key="1">
    <source>
        <dbReference type="SAM" id="Phobius"/>
    </source>
</evidence>
<dbReference type="InterPro" id="IPR003675">
    <property type="entry name" value="Rce1/LyrA-like_dom"/>
</dbReference>
<dbReference type="PANTHER" id="PTHR36435">
    <property type="entry name" value="SLR1288 PROTEIN"/>
    <property type="match status" value="1"/>
</dbReference>
<evidence type="ECO:0000313" key="3">
    <source>
        <dbReference type="EMBL" id="SMP35070.1"/>
    </source>
</evidence>
<keyword evidence="4" id="KW-1185">Reference proteome</keyword>
<reference evidence="3 4" key="1">
    <citation type="submission" date="2017-05" db="EMBL/GenBank/DDBJ databases">
        <authorList>
            <person name="Varghese N."/>
            <person name="Submissions S."/>
        </authorList>
    </citation>
    <scope>NUCLEOTIDE SEQUENCE [LARGE SCALE GENOMIC DNA]</scope>
    <source>
        <strain evidence="3 4">DSM 15360</strain>
    </source>
</reference>
<feature type="transmembrane region" description="Helical" evidence="1">
    <location>
        <begin position="111"/>
        <end position="132"/>
    </location>
</feature>
<proteinExistence type="predicted"/>
<keyword evidence="1" id="KW-0812">Transmembrane</keyword>
<sequence length="316" mass="35202">MEIYETESEIAKRKSWLLSLVVIVLVGLGVLVVLQVIALAVAPFLFNITIEEIMGLMTGDYSANNGRMAMFFVQGIGSGIGFWLAAYVITHFIDKADLHWEIQLPRFNAKGAGLVFLIAVGGMLFNGLLVYWNSQLVLPEAFSGLEVWMQEMETQLMEMTKYLTDFQTIPELLMGILVIGILAGIGEEMFFRGLIQPKMHLYTGNGHAGVWVTAFIFSAIHLQFYGFLPRLFLGGMFGYLYYYSGSLTYPILAHILNNTVTVLMVYAANQGMIDFDMESTDTVSYPAAMIGLLVLVAGIYYFKKINKPNGKLDQGI</sequence>
<gene>
    <name evidence="3" type="ORF">SAMN06265367_11098</name>
</gene>
<dbReference type="Proteomes" id="UP001157915">
    <property type="component" value="Unassembled WGS sequence"/>
</dbReference>
<evidence type="ECO:0000313" key="4">
    <source>
        <dbReference type="Proteomes" id="UP001157915"/>
    </source>
</evidence>
<dbReference type="Pfam" id="PF02517">
    <property type="entry name" value="Rce1-like"/>
    <property type="match status" value="1"/>
</dbReference>
<feature type="transmembrane region" description="Helical" evidence="1">
    <location>
        <begin position="283"/>
        <end position="302"/>
    </location>
</feature>
<feature type="transmembrane region" description="Helical" evidence="1">
    <location>
        <begin position="172"/>
        <end position="190"/>
    </location>
</feature>
<protein>
    <recommendedName>
        <fullName evidence="2">CAAX prenyl protease 2/Lysostaphin resistance protein A-like domain-containing protein</fullName>
    </recommendedName>
</protein>
<dbReference type="InterPro" id="IPR052710">
    <property type="entry name" value="CAAX_protease"/>
</dbReference>
<dbReference type="PANTHER" id="PTHR36435:SF1">
    <property type="entry name" value="CAAX AMINO TERMINAL PROTEASE FAMILY PROTEIN"/>
    <property type="match status" value="1"/>
</dbReference>
<feature type="transmembrane region" description="Helical" evidence="1">
    <location>
        <begin position="20"/>
        <end position="48"/>
    </location>
</feature>
<dbReference type="EMBL" id="FXUA01000010">
    <property type="protein sequence ID" value="SMP35070.1"/>
    <property type="molecule type" value="Genomic_DNA"/>
</dbReference>